<gene>
    <name evidence="1" type="ORF">G4H13_05505</name>
</gene>
<proteinExistence type="predicted"/>
<keyword evidence="2" id="KW-1185">Reference proteome</keyword>
<evidence type="ECO:0000313" key="2">
    <source>
        <dbReference type="Proteomes" id="UP000476310"/>
    </source>
</evidence>
<dbReference type="AlphaFoldDB" id="A0A6G4A9A5"/>
<reference evidence="1" key="1">
    <citation type="submission" date="2020-02" db="EMBL/GenBank/DDBJ databases">
        <title>A new Streptomyces sp. for controlling soil-borne diseases.</title>
        <authorList>
            <person name="Li X."/>
            <person name="Tian Y."/>
            <person name="Gao K."/>
        </authorList>
    </citation>
    <scope>NUCLEOTIDE SEQUENCE [LARGE SCALE GENOMIC DNA]</scope>
    <source>
        <strain evidence="1">0250</strain>
    </source>
</reference>
<evidence type="ECO:0000313" key="1">
    <source>
        <dbReference type="EMBL" id="NEW69885.1"/>
    </source>
</evidence>
<sequence>MADGEGTADLDELVRISGSGKPYGITPEGFVPKPLARLLEEKKAAARVLFGSDVDLTAGSSLRKLLEIIALEEARAWVHLGLSYEDTRVSTAVGDALSRLGAELGLPRPHHRATGRVTLKLATDLPDGTPEVTFPRGTRLLSAGGHDYFVDESATLTNTARQATVAVRAFTPGPEFHADPRFVDATGATPQKLDRFHPLDPRAALVRRLADEAGTEVVVIDHATPTSGGELFWSDSRYRDLLLAYPRNLWTPDAVRIAVSLVPGVRQVLVKDLYGGLDINQAIFGSFSFLERLFSQERSLGSPYFFTVLVAPEEGAIWEGPGQLAEQVAAAVDRIRPIGIAPNIETAQQVSVGFACRITVEGLPVPVGTPEAVNDSPEAVALKGRILDRVRRRVLALGIGEPVRYSEVLWAVMEEPGVLDARELRLRRYPAQMVSVPLGDGAPPGESGATGVQEFGPEEDVPVSPAEIAQLVDALEDIAIG</sequence>
<dbReference type="Proteomes" id="UP000476310">
    <property type="component" value="Unassembled WGS sequence"/>
</dbReference>
<protein>
    <recommendedName>
        <fullName evidence="3">Baseplate protein J-like domain-containing protein</fullName>
    </recommendedName>
</protein>
<organism evidence="1 2">
    <name type="scientific">Streptomyces rhizosphaericus</name>
    <dbReference type="NCBI Taxonomy" id="114699"/>
    <lineage>
        <taxon>Bacteria</taxon>
        <taxon>Bacillati</taxon>
        <taxon>Actinomycetota</taxon>
        <taxon>Actinomycetes</taxon>
        <taxon>Kitasatosporales</taxon>
        <taxon>Streptomycetaceae</taxon>
        <taxon>Streptomyces</taxon>
        <taxon>Streptomyces violaceusniger group</taxon>
    </lineage>
</organism>
<accession>A0A6G4A9A5</accession>
<dbReference type="EMBL" id="JAAIKT010000004">
    <property type="protein sequence ID" value="NEW69885.1"/>
    <property type="molecule type" value="Genomic_DNA"/>
</dbReference>
<dbReference type="RefSeq" id="WP_164424362.1">
    <property type="nucleotide sequence ID" value="NZ_JAAIKT010000004.1"/>
</dbReference>
<evidence type="ECO:0008006" key="3">
    <source>
        <dbReference type="Google" id="ProtNLM"/>
    </source>
</evidence>
<comment type="caution">
    <text evidence="1">The sequence shown here is derived from an EMBL/GenBank/DDBJ whole genome shotgun (WGS) entry which is preliminary data.</text>
</comment>
<name>A0A6G4A9A5_9ACTN</name>